<dbReference type="EMBL" id="WNDS01000006">
    <property type="protein sequence ID" value="KAF1012988.1"/>
    <property type="molecule type" value="Genomic_DNA"/>
</dbReference>
<evidence type="ECO:0000313" key="1">
    <source>
        <dbReference type="EMBL" id="KAF1012988.1"/>
    </source>
</evidence>
<sequence>MYPYDYEISLGIQHSSAASADISARLGMERGFFRDVGTPLRGADGRVIPVHAHTWMLFTLAQGKDGWLMDAWPQVIGILQPRAGAIQDLNQEGAKVGLRIGVFGKQAWAGFELDDALVRLMADLRLGFQLETYFPDPPVDPGTDDDA</sequence>
<comment type="caution">
    <text evidence="1">The sequence shown here is derived from an EMBL/GenBank/DDBJ whole genome shotgun (WGS) entry which is preliminary data.</text>
</comment>
<evidence type="ECO:0000313" key="2">
    <source>
        <dbReference type="Proteomes" id="UP000487117"/>
    </source>
</evidence>
<proteinExistence type="predicted"/>
<organism evidence="1 2">
    <name type="scientific">Stenotrophomonas maltophilia</name>
    <name type="common">Pseudomonas maltophilia</name>
    <name type="synonym">Xanthomonas maltophilia</name>
    <dbReference type="NCBI Taxonomy" id="40324"/>
    <lineage>
        <taxon>Bacteria</taxon>
        <taxon>Pseudomonadati</taxon>
        <taxon>Pseudomonadota</taxon>
        <taxon>Gammaproteobacteria</taxon>
        <taxon>Lysobacterales</taxon>
        <taxon>Lysobacteraceae</taxon>
        <taxon>Stenotrophomonas</taxon>
        <taxon>Stenotrophomonas maltophilia group</taxon>
    </lineage>
</organism>
<protein>
    <recommendedName>
        <fullName evidence="3">DUF4279 domain-containing protein</fullName>
    </recommendedName>
</protein>
<evidence type="ECO:0008006" key="3">
    <source>
        <dbReference type="Google" id="ProtNLM"/>
    </source>
</evidence>
<name>A0A7V8FD80_STEMA</name>
<gene>
    <name evidence="1" type="ORF">GAK31_03815</name>
</gene>
<dbReference type="AlphaFoldDB" id="A0A7V8FD80"/>
<accession>A0A7V8FD80</accession>
<dbReference type="Proteomes" id="UP000487117">
    <property type="component" value="Unassembled WGS sequence"/>
</dbReference>
<reference evidence="2" key="1">
    <citation type="journal article" date="2020" name="MBio">
        <title>Horizontal gene transfer to a defensive symbiont with a reduced genome amongst a multipartite beetle microbiome.</title>
        <authorList>
            <person name="Waterworth S.C."/>
            <person name="Florez L.V."/>
            <person name="Rees E.R."/>
            <person name="Hertweck C."/>
            <person name="Kaltenpoth M."/>
            <person name="Kwan J.C."/>
        </authorList>
    </citation>
    <scope>NUCLEOTIDE SEQUENCE [LARGE SCALE GENOMIC DNA]</scope>
</reference>